<keyword evidence="5" id="KW-1185">Reference proteome</keyword>
<evidence type="ECO:0000259" key="3">
    <source>
        <dbReference type="Pfam" id="PF07889"/>
    </source>
</evidence>
<proteinExistence type="predicted"/>
<feature type="compositionally biased region" description="Low complexity" evidence="1">
    <location>
        <begin position="255"/>
        <end position="273"/>
    </location>
</feature>
<gene>
    <name evidence="4" type="ORF">MANES_12G008800v8</name>
</gene>
<comment type="caution">
    <text evidence="4">The sequence shown here is derived from an EMBL/GenBank/DDBJ whole genome shotgun (WGS) entry which is preliminary data.</text>
</comment>
<feature type="signal peptide" evidence="2">
    <location>
        <begin position="1"/>
        <end position="22"/>
    </location>
</feature>
<dbReference type="InterPro" id="IPR012458">
    <property type="entry name" value="DUF1664"/>
</dbReference>
<dbReference type="OMA" id="AFKIAWR"/>
<evidence type="ECO:0000256" key="1">
    <source>
        <dbReference type="SAM" id="MobiDB-lite"/>
    </source>
</evidence>
<feature type="domain" description="DUF1664" evidence="3">
    <location>
        <begin position="93"/>
        <end position="212"/>
    </location>
</feature>
<dbReference type="Pfam" id="PF07889">
    <property type="entry name" value="DUF1664"/>
    <property type="match status" value="1"/>
</dbReference>
<dbReference type="EMBL" id="CM004398">
    <property type="protein sequence ID" value="OAY34284.1"/>
    <property type="molecule type" value="Genomic_DNA"/>
</dbReference>
<evidence type="ECO:0000313" key="5">
    <source>
        <dbReference type="Proteomes" id="UP000091857"/>
    </source>
</evidence>
<evidence type="ECO:0000256" key="2">
    <source>
        <dbReference type="SAM" id="SignalP"/>
    </source>
</evidence>
<dbReference type="AlphaFoldDB" id="A0A2C9UTM3"/>
<evidence type="ECO:0000313" key="4">
    <source>
        <dbReference type="EMBL" id="OAY34284.1"/>
    </source>
</evidence>
<reference evidence="5" key="1">
    <citation type="journal article" date="2016" name="Nat. Biotechnol.">
        <title>Sequencing wild and cultivated cassava and related species reveals extensive interspecific hybridization and genetic diversity.</title>
        <authorList>
            <person name="Bredeson J.V."/>
            <person name="Lyons J.B."/>
            <person name="Prochnik S.E."/>
            <person name="Wu G.A."/>
            <person name="Ha C.M."/>
            <person name="Edsinger-Gonzales E."/>
            <person name="Grimwood J."/>
            <person name="Schmutz J."/>
            <person name="Rabbi I.Y."/>
            <person name="Egesi C."/>
            <person name="Nauluvula P."/>
            <person name="Lebot V."/>
            <person name="Ndunguru J."/>
            <person name="Mkamilo G."/>
            <person name="Bart R.S."/>
            <person name="Setter T.L."/>
            <person name="Gleadow R.M."/>
            <person name="Kulakow P."/>
            <person name="Ferguson M.E."/>
            <person name="Rounsley S."/>
            <person name="Rokhsar D.S."/>
        </authorList>
    </citation>
    <scope>NUCLEOTIDE SEQUENCE [LARGE SCALE GENOMIC DNA]</scope>
    <source>
        <strain evidence="5">cv. AM560-2</strain>
    </source>
</reference>
<organism evidence="4 5">
    <name type="scientific">Manihot esculenta</name>
    <name type="common">Cassava</name>
    <name type="synonym">Jatropha manihot</name>
    <dbReference type="NCBI Taxonomy" id="3983"/>
    <lineage>
        <taxon>Eukaryota</taxon>
        <taxon>Viridiplantae</taxon>
        <taxon>Streptophyta</taxon>
        <taxon>Embryophyta</taxon>
        <taxon>Tracheophyta</taxon>
        <taxon>Spermatophyta</taxon>
        <taxon>Magnoliopsida</taxon>
        <taxon>eudicotyledons</taxon>
        <taxon>Gunneridae</taxon>
        <taxon>Pentapetalae</taxon>
        <taxon>rosids</taxon>
        <taxon>fabids</taxon>
        <taxon>Malpighiales</taxon>
        <taxon>Euphorbiaceae</taxon>
        <taxon>Crotonoideae</taxon>
        <taxon>Manihoteae</taxon>
        <taxon>Manihot</taxon>
    </lineage>
</organism>
<accession>A0A2C9UTM3</accession>
<protein>
    <recommendedName>
        <fullName evidence="3">DUF1664 domain-containing protein</fullName>
    </recommendedName>
</protein>
<dbReference type="Proteomes" id="UP000091857">
    <property type="component" value="Chromosome 12"/>
</dbReference>
<keyword evidence="2" id="KW-0732">Signal</keyword>
<dbReference type="OrthoDB" id="544175at2759"/>
<dbReference type="Gramene" id="Manes.12G008800.1.v8.1">
    <property type="protein sequence ID" value="Manes.12G008800.1.v8.1.CDS"/>
    <property type="gene ID" value="Manes.12G008800.v8.1"/>
</dbReference>
<sequence>MALPLGKLTILVGAGILGSVLAKEGRLSNVTDLVSGAFKIAFKQIKRDDSTSSIGKPHNDALMAQVNSLRQELQMLASNRSVTIVTASGTGASKYSVIVVIGVVGYGYVWWKGWKLPDMMFATRRSLSDACTSIAQQLENVYASIRSTRRLLSSNIDRVDSNLNEVAALTANTQEKVTELLEDSGRIGHDVRFVRDAVETLELKISRIEGKQEMTNIGVKKLVDYAYNLENNLLEENTQASSSGSRITFSSKTCSLPLPSSEPTSPSVSSGSLEVQRTLHRAASVTPQQVSNGISAAVEVSSNPGISNGIRDLEETNNGSSSWFKPILFQRAWGATNAVTSSGRQKS</sequence>
<feature type="chain" id="PRO_5012203511" description="DUF1664 domain-containing protein" evidence="2">
    <location>
        <begin position="23"/>
        <end position="347"/>
    </location>
</feature>
<feature type="region of interest" description="Disordered" evidence="1">
    <location>
        <begin position="253"/>
        <end position="275"/>
    </location>
</feature>
<dbReference type="STRING" id="3983.A0A2C9UTM3"/>
<dbReference type="PANTHER" id="PTHR47289">
    <property type="entry name" value="TRANSCRIPTION FACTOR, PUTATIVE (DUF1664)-RELATED"/>
    <property type="match status" value="1"/>
</dbReference>
<dbReference type="PANTHER" id="PTHR47289:SF2">
    <property type="entry name" value="TRANSCRIPTION FACTOR, PUTATIVE (DUF1664)-RELATED"/>
    <property type="match status" value="1"/>
</dbReference>
<name>A0A2C9UTM3_MANES</name>